<dbReference type="PANTHER" id="PTHR10742">
    <property type="entry name" value="FLAVIN MONOAMINE OXIDASE"/>
    <property type="match status" value="1"/>
</dbReference>
<dbReference type="Proteomes" id="UP000274097">
    <property type="component" value="Unassembled WGS sequence"/>
</dbReference>
<dbReference type="EC" id="1.13.12.3" evidence="3"/>
<gene>
    <name evidence="9" type="ORF">EBE87_04410</name>
</gene>
<protein>
    <recommendedName>
        <fullName evidence="4">Tryptophan 2-monooxygenase</fullName>
        <ecNumber evidence="3">1.13.12.3</ecNumber>
    </recommendedName>
</protein>
<evidence type="ECO:0000256" key="1">
    <source>
        <dbReference type="ARBA" id="ARBA00004814"/>
    </source>
</evidence>
<dbReference type="EMBL" id="RFLX01000002">
    <property type="protein sequence ID" value="RMI26518.1"/>
    <property type="molecule type" value="Genomic_DNA"/>
</dbReference>
<evidence type="ECO:0000256" key="4">
    <source>
        <dbReference type="ARBA" id="ARBA00017871"/>
    </source>
</evidence>
<evidence type="ECO:0000256" key="5">
    <source>
        <dbReference type="ARBA" id="ARBA00023070"/>
    </source>
</evidence>
<reference evidence="9 10" key="1">
    <citation type="submission" date="2018-10" db="EMBL/GenBank/DDBJ databases">
        <title>Roseomonas sp. nov., isolated from feces of Tibetan antelopes in the Qinghai-Tibet plateau, China.</title>
        <authorList>
            <person name="Tian Z."/>
        </authorList>
    </citation>
    <scope>NUCLEOTIDE SEQUENCE [LARGE SCALE GENOMIC DNA]</scope>
    <source>
        <strain evidence="9 10">Z23</strain>
    </source>
</reference>
<dbReference type="RefSeq" id="WP_122139900.1">
    <property type="nucleotide sequence ID" value="NZ_RFLX01000002.1"/>
</dbReference>
<accession>A0ABX9VNS5</accession>
<evidence type="ECO:0000256" key="6">
    <source>
        <dbReference type="ARBA" id="ARBA00047321"/>
    </source>
</evidence>
<comment type="pathway">
    <text evidence="1">Plant hormone metabolism; auxin biosynthesis.</text>
</comment>
<feature type="region of interest" description="Disordered" evidence="7">
    <location>
        <begin position="435"/>
        <end position="455"/>
    </location>
</feature>
<comment type="caution">
    <text evidence="9">The sequence shown here is derived from an EMBL/GenBank/DDBJ whole genome shotgun (WGS) entry which is preliminary data.</text>
</comment>
<dbReference type="Gene3D" id="3.50.50.60">
    <property type="entry name" value="FAD/NAD(P)-binding domain"/>
    <property type="match status" value="1"/>
</dbReference>
<dbReference type="PANTHER" id="PTHR10742:SF410">
    <property type="entry name" value="LYSINE-SPECIFIC HISTONE DEMETHYLASE 2"/>
    <property type="match status" value="1"/>
</dbReference>
<evidence type="ECO:0000256" key="7">
    <source>
        <dbReference type="SAM" id="MobiDB-lite"/>
    </source>
</evidence>
<evidence type="ECO:0000313" key="9">
    <source>
        <dbReference type="EMBL" id="RMI26518.1"/>
    </source>
</evidence>
<dbReference type="InterPro" id="IPR036188">
    <property type="entry name" value="FAD/NAD-bd_sf"/>
</dbReference>
<proteinExistence type="inferred from homology"/>
<dbReference type="SUPFAM" id="SSF54373">
    <property type="entry name" value="FAD-linked reductases, C-terminal domain"/>
    <property type="match status" value="1"/>
</dbReference>
<evidence type="ECO:0000256" key="3">
    <source>
        <dbReference type="ARBA" id="ARBA00012535"/>
    </source>
</evidence>
<keyword evidence="10" id="KW-1185">Reference proteome</keyword>
<dbReference type="Pfam" id="PF01593">
    <property type="entry name" value="Amino_oxidase"/>
    <property type="match status" value="1"/>
</dbReference>
<dbReference type="InterPro" id="IPR002937">
    <property type="entry name" value="Amino_oxidase"/>
</dbReference>
<sequence>MRETDVLVVGAGAAGIAAARALGQAGLRCQVLEARARPGGRAATDTATLGAPFDLGATWLHAAGRNPLRPLAEALGMAPFDHGSARESVCFDAGRRVGPEDMAAYDATWEGFHARLAALTPQPGESAAALAARAGFGPGRWDATVMHWEGPVICATPLAGMDARDYLDTLLERPDLLLPEGAGTLLARLAQGLPIACGAVVERLDWSGPRVVAEGPFGRLEAAAAIVTVPTAVLAAGAIRFTPELPPDTAQAIHDLPLGLLTKIGLRAAGADRLDLPPFAGIERRVEREEEAALTAIAWPFGHDHLMGFVGGPAAWELAGAGPEATVDFALAELAKNFGARAAAALRRDGALVSDWARDPFSRGAYSHARPGRATARGILAAPLAGGRLCFAGEACHSSLAATLGGAWETGEAAAAHAIRSLRDKEPQPLTPALAWRYAAPATDAPPLTGTTDER</sequence>
<evidence type="ECO:0000259" key="8">
    <source>
        <dbReference type="Pfam" id="PF01593"/>
    </source>
</evidence>
<name>A0ABX9VNS5_9PROT</name>
<organism evidence="9 10">
    <name type="scientific">Teichococcus wenyumeiae</name>
    <dbReference type="NCBI Taxonomy" id="2478470"/>
    <lineage>
        <taxon>Bacteria</taxon>
        <taxon>Pseudomonadati</taxon>
        <taxon>Pseudomonadota</taxon>
        <taxon>Alphaproteobacteria</taxon>
        <taxon>Acetobacterales</taxon>
        <taxon>Roseomonadaceae</taxon>
        <taxon>Roseomonas</taxon>
    </lineage>
</organism>
<keyword evidence="5" id="KW-0073">Auxin biosynthesis</keyword>
<evidence type="ECO:0000313" key="10">
    <source>
        <dbReference type="Proteomes" id="UP000274097"/>
    </source>
</evidence>
<evidence type="ECO:0000256" key="2">
    <source>
        <dbReference type="ARBA" id="ARBA00005833"/>
    </source>
</evidence>
<feature type="domain" description="Amine oxidase" evidence="8">
    <location>
        <begin position="14"/>
        <end position="418"/>
    </location>
</feature>
<dbReference type="InterPro" id="IPR050281">
    <property type="entry name" value="Flavin_monoamine_oxidase"/>
</dbReference>
<comment type="catalytic activity">
    <reaction evidence="6">
        <text>L-tryptophan + O2 = indole-3-acetamide + CO2 + H2O</text>
        <dbReference type="Rhea" id="RHEA:16165"/>
        <dbReference type="ChEBI" id="CHEBI:15377"/>
        <dbReference type="ChEBI" id="CHEBI:15379"/>
        <dbReference type="ChEBI" id="CHEBI:16031"/>
        <dbReference type="ChEBI" id="CHEBI:16526"/>
        <dbReference type="ChEBI" id="CHEBI:57912"/>
        <dbReference type="EC" id="1.13.12.3"/>
    </reaction>
</comment>
<dbReference type="SUPFAM" id="SSF51905">
    <property type="entry name" value="FAD/NAD(P)-binding domain"/>
    <property type="match status" value="1"/>
</dbReference>
<dbReference type="PRINTS" id="PR00420">
    <property type="entry name" value="RNGMNOXGNASE"/>
</dbReference>
<comment type="similarity">
    <text evidence="2">Belongs to the tryptophan 2-monooxygenase family.</text>
</comment>